<dbReference type="RefSeq" id="WP_165358635.1">
    <property type="nucleotide sequence ID" value="NZ_PYGE01000027.1"/>
</dbReference>
<evidence type="ECO:0000313" key="4">
    <source>
        <dbReference type="Proteomes" id="UP000243528"/>
    </source>
</evidence>
<comment type="caution">
    <text evidence="3">The sequence shown here is derived from an EMBL/GenBank/DDBJ whole genome shotgun (WGS) entry which is preliminary data.</text>
</comment>
<feature type="transmembrane region" description="Helical" evidence="2">
    <location>
        <begin position="20"/>
        <end position="37"/>
    </location>
</feature>
<evidence type="ECO:0000256" key="1">
    <source>
        <dbReference type="SAM" id="MobiDB-lite"/>
    </source>
</evidence>
<dbReference type="Proteomes" id="UP000243528">
    <property type="component" value="Unassembled WGS sequence"/>
</dbReference>
<reference evidence="3 4" key="1">
    <citation type="submission" date="2018-03" db="EMBL/GenBank/DDBJ databases">
        <title>Genomic Encyclopedia of Archaeal and Bacterial Type Strains, Phase II (KMG-II): from individual species to whole genera.</title>
        <authorList>
            <person name="Goeker M."/>
        </authorList>
    </citation>
    <scope>NUCLEOTIDE SEQUENCE [LARGE SCALE GENOMIC DNA]</scope>
    <source>
        <strain evidence="3 4">DSM 45211</strain>
    </source>
</reference>
<evidence type="ECO:0000256" key="2">
    <source>
        <dbReference type="SAM" id="Phobius"/>
    </source>
</evidence>
<dbReference type="AlphaFoldDB" id="A0A2P8DFU2"/>
<keyword evidence="2" id="KW-0812">Transmembrane</keyword>
<accession>A0A2P8DFU2</accession>
<proteinExistence type="predicted"/>
<name>A0A2P8DFU2_9ACTN</name>
<keyword evidence="2" id="KW-1133">Transmembrane helix</keyword>
<sequence length="85" mass="9458">MSTAAVSAAESSDFNAGPGLFGFLVLAFLIVALVLLYRSMRKQMRKVDFDQEGLTDEERMRGQHDQRDQRGQRDRPDQGPGAGRS</sequence>
<dbReference type="EMBL" id="PYGE01000027">
    <property type="protein sequence ID" value="PSK96082.1"/>
    <property type="molecule type" value="Genomic_DNA"/>
</dbReference>
<protein>
    <submittedName>
        <fullName evidence="3">Uncharacterized protein</fullName>
    </submittedName>
</protein>
<organism evidence="3 4">
    <name type="scientific">Haloactinopolyspora alba</name>
    <dbReference type="NCBI Taxonomy" id="648780"/>
    <lineage>
        <taxon>Bacteria</taxon>
        <taxon>Bacillati</taxon>
        <taxon>Actinomycetota</taxon>
        <taxon>Actinomycetes</taxon>
        <taxon>Jiangellales</taxon>
        <taxon>Jiangellaceae</taxon>
        <taxon>Haloactinopolyspora</taxon>
    </lineage>
</organism>
<feature type="region of interest" description="Disordered" evidence="1">
    <location>
        <begin position="47"/>
        <end position="85"/>
    </location>
</feature>
<gene>
    <name evidence="3" type="ORF">CLV30_12723</name>
</gene>
<feature type="compositionally biased region" description="Basic and acidic residues" evidence="1">
    <location>
        <begin position="56"/>
        <end position="77"/>
    </location>
</feature>
<keyword evidence="2" id="KW-0472">Membrane</keyword>
<evidence type="ECO:0000313" key="3">
    <source>
        <dbReference type="EMBL" id="PSK96082.1"/>
    </source>
</evidence>
<keyword evidence="4" id="KW-1185">Reference proteome</keyword>